<name>A0A0L7KK33_PLAFX</name>
<dbReference type="EMBL" id="CH672189">
    <property type="protein sequence ID" value="KOB63431.1"/>
    <property type="molecule type" value="Genomic_DNA"/>
</dbReference>
<gene>
    <name evidence="2" type="ORF">PFHG_05193</name>
</gene>
<dbReference type="PANTHER" id="PTHR13072">
    <property type="entry name" value="DYNACTIN 6"/>
    <property type="match status" value="1"/>
</dbReference>
<accession>A0A0L7KK33</accession>
<dbReference type="Proteomes" id="UP000054289">
    <property type="component" value="Unassembled WGS sequence"/>
</dbReference>
<evidence type="ECO:0000256" key="1">
    <source>
        <dbReference type="ARBA" id="ARBA00022490"/>
    </source>
</evidence>
<reference evidence="3" key="2">
    <citation type="submission" date="2006-03" db="EMBL/GenBank/DDBJ databases">
        <title>The genome sequence of the Plasmodium falciparum HB3.</title>
        <authorList>
            <consortium name="The Broad Institute Genome Sequencing Platform"/>
            <person name="Birren B."/>
            <person name="Lander E."/>
            <person name="Galagan J."/>
            <person name="Nusbaum C."/>
            <person name="Devon K."/>
            <person name="Henn M."/>
            <person name="Jaffe D."/>
            <person name="Butler J."/>
            <person name="Alvarez P."/>
            <person name="Gnerre S."/>
            <person name="Grabherr M."/>
            <person name="Kleber M."/>
            <person name="Mauceli E."/>
            <person name="Brockman W."/>
            <person name="MacCallum I.A."/>
            <person name="Rounsley S."/>
            <person name="Young S."/>
            <person name="LaButti K."/>
            <person name="Pushparaj V."/>
            <person name="DeCaprio D."/>
            <person name="Crawford M."/>
            <person name="Koehrsen M."/>
            <person name="Engels R."/>
            <person name="Montgomery P."/>
            <person name="Pearson M."/>
            <person name="Howarth C."/>
            <person name="Larson L."/>
            <person name="Luoma S."/>
            <person name="White J."/>
            <person name="Kodira C."/>
            <person name="Zeng Q."/>
            <person name="Oleary S."/>
            <person name="Yandava C."/>
            <person name="Alvarado L."/>
            <person name="Wirth D."/>
            <person name="Volkman S."/>
            <person name="Hartl D."/>
        </authorList>
    </citation>
    <scope>NUCLEOTIDE SEQUENCE [LARGE SCALE GENOMIC DNA]</scope>
</reference>
<dbReference type="AlphaFoldDB" id="A0A0L7KK33"/>
<dbReference type="GO" id="GO:0070840">
    <property type="term" value="F:dynein complex binding"/>
    <property type="evidence" value="ECO:0007669"/>
    <property type="project" value="TreeGrafter"/>
</dbReference>
<reference evidence="2 3" key="1">
    <citation type="submission" date="2006-03" db="EMBL/GenBank/DDBJ databases">
        <title>Annotation of Plasmodium falciparum HB3.</title>
        <authorList>
            <consortium name="The Broad Institute Genome Sequencing Platform"/>
            <person name="Volkman S.K."/>
            <person name="Neafsey D.E."/>
            <person name="Dash A.P."/>
            <person name="Chitnis C.E."/>
            <person name="Hartl D.L."/>
            <person name="Young S.K."/>
            <person name="Zeng Q."/>
            <person name="Koehrsen M."/>
            <person name="Alvarado L."/>
            <person name="Berlin A."/>
            <person name="Borenstein D."/>
            <person name="Chapman S.B."/>
            <person name="Chen Z."/>
            <person name="Engels R."/>
            <person name="Freedman E."/>
            <person name="Gellesch M."/>
            <person name="Goldberg J."/>
            <person name="Griggs A."/>
            <person name="Gujja S."/>
            <person name="Heilman E.R."/>
            <person name="Heiman D.I."/>
            <person name="Howarth C."/>
            <person name="Jen D."/>
            <person name="Larson L."/>
            <person name="Mehta T."/>
            <person name="Neiman D."/>
            <person name="Park D."/>
            <person name="Pearson M."/>
            <person name="Roberts A."/>
            <person name="Saif S."/>
            <person name="Shea T."/>
            <person name="Shenoy N."/>
            <person name="Sisk P."/>
            <person name="Stolte C."/>
            <person name="Sykes S."/>
            <person name="Walk T."/>
            <person name="White J."/>
            <person name="Yandava C."/>
            <person name="Haas B."/>
            <person name="Henn M.R."/>
            <person name="Nusbaum C."/>
            <person name="Birren B."/>
        </authorList>
    </citation>
    <scope>NUCLEOTIDE SEQUENCE [LARGE SCALE GENOMIC DNA]</scope>
    <source>
        <strain evidence="2">HB3</strain>
    </source>
</reference>
<dbReference type="KEGG" id="pfh:PFHG_05193"/>
<evidence type="ECO:0000313" key="2">
    <source>
        <dbReference type="EMBL" id="KOB63431.1"/>
    </source>
</evidence>
<dbReference type="GO" id="GO:0005869">
    <property type="term" value="C:dynactin complex"/>
    <property type="evidence" value="ECO:0007669"/>
    <property type="project" value="InterPro"/>
</dbReference>
<sequence>MKIGDRNCFDYKCRLIRNIIKSNIGSHTFIGINMMIDKKWRLRNDHKIVDNVVIYLNSQIIQENMREIISRYNQIK</sequence>
<keyword evidence="1" id="KW-0963">Cytoplasm</keyword>
<dbReference type="PANTHER" id="PTHR13072:SF0">
    <property type="entry name" value="DYNACTIN SUBUNIT 6"/>
    <property type="match status" value="1"/>
</dbReference>
<dbReference type="InterPro" id="IPR027777">
    <property type="entry name" value="DCTN6"/>
</dbReference>
<dbReference type="GO" id="GO:0007052">
    <property type="term" value="P:mitotic spindle organization"/>
    <property type="evidence" value="ECO:0007669"/>
    <property type="project" value="TreeGrafter"/>
</dbReference>
<evidence type="ECO:0000313" key="3">
    <source>
        <dbReference type="Proteomes" id="UP000054289"/>
    </source>
</evidence>
<organism evidence="2 3">
    <name type="scientific">Plasmodium falciparum (isolate HB3)</name>
    <dbReference type="NCBI Taxonomy" id="137071"/>
    <lineage>
        <taxon>Eukaryota</taxon>
        <taxon>Sar</taxon>
        <taxon>Alveolata</taxon>
        <taxon>Apicomplexa</taxon>
        <taxon>Aconoidasida</taxon>
        <taxon>Haemosporida</taxon>
        <taxon>Plasmodiidae</taxon>
        <taxon>Plasmodium</taxon>
        <taxon>Plasmodium (Laverania)</taxon>
    </lineage>
</organism>
<proteinExistence type="predicted"/>
<protein>
    <submittedName>
        <fullName evidence="2">Uncharacterized protein</fullName>
    </submittedName>
</protein>